<name>A0A4Y1QS45_PRUDU</name>
<organism evidence="2">
    <name type="scientific">Prunus dulcis</name>
    <name type="common">Almond</name>
    <name type="synonym">Amygdalus dulcis</name>
    <dbReference type="NCBI Taxonomy" id="3755"/>
    <lineage>
        <taxon>Eukaryota</taxon>
        <taxon>Viridiplantae</taxon>
        <taxon>Streptophyta</taxon>
        <taxon>Embryophyta</taxon>
        <taxon>Tracheophyta</taxon>
        <taxon>Spermatophyta</taxon>
        <taxon>Magnoliopsida</taxon>
        <taxon>eudicotyledons</taxon>
        <taxon>Gunneridae</taxon>
        <taxon>Pentapetalae</taxon>
        <taxon>rosids</taxon>
        <taxon>fabids</taxon>
        <taxon>Rosales</taxon>
        <taxon>Rosaceae</taxon>
        <taxon>Amygdaloideae</taxon>
        <taxon>Amygdaleae</taxon>
        <taxon>Prunus</taxon>
    </lineage>
</organism>
<accession>A0A4Y1QS45</accession>
<protein>
    <submittedName>
        <fullName evidence="2">Peptidoglycan-binding LysM domain-containing protein</fullName>
    </submittedName>
</protein>
<reference evidence="2" key="1">
    <citation type="journal article" date="2019" name="Science">
        <title>Mutation of a bHLH transcription factor allowed almond domestication.</title>
        <authorList>
            <person name="Sanchez-Perez R."/>
            <person name="Pavan S."/>
            <person name="Mazzeo R."/>
            <person name="Moldovan C."/>
            <person name="Aiese Cigliano R."/>
            <person name="Del Cueto J."/>
            <person name="Ricciardi F."/>
            <person name="Lotti C."/>
            <person name="Ricciardi L."/>
            <person name="Dicenta F."/>
            <person name="Lopez-Marques R.L."/>
            <person name="Lindberg Moller B."/>
        </authorList>
    </citation>
    <scope>NUCLEOTIDE SEQUENCE</scope>
</reference>
<evidence type="ECO:0000256" key="1">
    <source>
        <dbReference type="SAM" id="MobiDB-lite"/>
    </source>
</evidence>
<dbReference type="EMBL" id="AP019297">
    <property type="protein sequence ID" value="BBG94693.1"/>
    <property type="molecule type" value="Genomic_DNA"/>
</dbReference>
<dbReference type="AlphaFoldDB" id="A0A4Y1QS45"/>
<feature type="region of interest" description="Disordered" evidence="1">
    <location>
        <begin position="126"/>
        <end position="170"/>
    </location>
</feature>
<sequence length="334" mass="36854">MRGRHQKDEWPCYRSSNVCPQVSSDSTTWEASSIPFIKWFQHTMTSSDQTPPRHTQGDMFESFRSLRVTPQRKASPAMDSLQSYYGLKPRNQNSITEGFEMAVYKNGGGHYLENGRGHYLENGHFLRGSPASDRPFGQRRKSRSLVKLDENGELSDSMPGTETREGDSDQFGEKLIRRRQKSEADFSRTPEMLLGDNSGSGSGTAGFSAFTGQCLALRPKAANRTALGTDVEAGGLNPIPVGLGDSFITDGLSGVRKSSSTSNLQDHDSSSSASIWSTSKWSLKPDLQMENSSKLLEEVPVQAMDERLEGASDHMRSANKRLLDICQTNLEATI</sequence>
<evidence type="ECO:0000313" key="2">
    <source>
        <dbReference type="EMBL" id="BBG94693.1"/>
    </source>
</evidence>
<gene>
    <name evidence="2" type="ORF">Prudu_003043</name>
</gene>
<proteinExistence type="predicted"/>